<dbReference type="EMBL" id="JALBCA010000113">
    <property type="protein sequence ID" value="KAI2382662.1"/>
    <property type="molecule type" value="Genomic_DNA"/>
</dbReference>
<evidence type="ECO:0000313" key="1">
    <source>
        <dbReference type="EMBL" id="KAI2382662.1"/>
    </source>
</evidence>
<protein>
    <submittedName>
        <fullName evidence="1">Uncharacterized protein</fullName>
    </submittedName>
</protein>
<comment type="caution">
    <text evidence="1">The sequence shown here is derived from an EMBL/GenBank/DDBJ whole genome shotgun (WGS) entry which is preliminary data.</text>
</comment>
<organism evidence="1">
    <name type="scientific">Ophidiomyces ophidiicola</name>
    <dbReference type="NCBI Taxonomy" id="1387563"/>
    <lineage>
        <taxon>Eukaryota</taxon>
        <taxon>Fungi</taxon>
        <taxon>Dikarya</taxon>
        <taxon>Ascomycota</taxon>
        <taxon>Pezizomycotina</taxon>
        <taxon>Eurotiomycetes</taxon>
        <taxon>Eurotiomycetidae</taxon>
        <taxon>Onygenales</taxon>
        <taxon>Onygenaceae</taxon>
        <taxon>Ophidiomyces</taxon>
    </lineage>
</organism>
<sequence length="436" mass="48077">MSHRAEQHCAWRWRAGAALATLLLAPALASPAAASPATSHDDYRKRAEWILRTTPLIDGHNDLPYFIRKSTKNQIYDGKLPFETGLSGHTDLKRLRQGMLGGQFWSVYTPCPNPLVPIDEPTWSVRDTLEQIDVTKRLIEKYSGDLQFCDNARCATHAFSKGKIASFLGIEGGHQVGNSLADLRRVFELGVRYITVTHNCDNAFATAQSTVGAGLPDVGLMKPFGFEFIKEMNRLGMLVDLSHVSHNTMRDTLSVTKAPVIFSHSSAYGLSKHLRNVPDDVLVSVAKNNGVVMVTFVPSFLNVDAPNSTSIDDVVNHIFYIAKVAGWNHVGIGGDYDGIPSLPKGLEDVSTYPALITRVLQKGATTEQVRGLIGDNILRVWAEVEQVAKRLQTSGEKPNEANWEGRNWTRPAKRDFTDLASSFTGRSVPLSNEYCD</sequence>
<accession>A0ACB8UPK7</accession>
<gene>
    <name evidence="1" type="ORF">LOY88_005809</name>
</gene>
<proteinExistence type="predicted"/>
<name>A0ACB8UPK7_9EURO</name>
<reference evidence="1" key="1">
    <citation type="journal article" date="2022" name="bioRxiv">
        <title>Population genetic analysis of Ophidiomyces ophidiicola, the causative agent of snake fungal disease, indicates recent introductions to the USA.</title>
        <authorList>
            <person name="Ladner J.T."/>
            <person name="Palmer J.M."/>
            <person name="Ettinger C.L."/>
            <person name="Stajich J.E."/>
            <person name="Farrell T.M."/>
            <person name="Glorioso B.M."/>
            <person name="Lawson B."/>
            <person name="Price S.J."/>
            <person name="Stengle A.G."/>
            <person name="Grear D.A."/>
            <person name="Lorch J.M."/>
        </authorList>
    </citation>
    <scope>NUCLEOTIDE SEQUENCE</scope>
    <source>
        <strain evidence="1">NWHC 24266-5</strain>
    </source>
</reference>